<evidence type="ECO:0000256" key="1">
    <source>
        <dbReference type="SAM" id="Phobius"/>
    </source>
</evidence>
<keyword evidence="3" id="KW-1185">Reference proteome</keyword>
<dbReference type="RefSeq" id="WP_073390821.1">
    <property type="nucleotide sequence ID" value="NZ_FQVU01000003.1"/>
</dbReference>
<feature type="transmembrane region" description="Helical" evidence="1">
    <location>
        <begin position="105"/>
        <end position="126"/>
    </location>
</feature>
<name>A0A1M5MFW0_9ACTN</name>
<organism evidence="2 3">
    <name type="scientific">Jatrophihabitans endophyticus</name>
    <dbReference type="NCBI Taxonomy" id="1206085"/>
    <lineage>
        <taxon>Bacteria</taxon>
        <taxon>Bacillati</taxon>
        <taxon>Actinomycetota</taxon>
        <taxon>Actinomycetes</taxon>
        <taxon>Jatrophihabitantales</taxon>
        <taxon>Jatrophihabitantaceae</taxon>
        <taxon>Jatrophihabitans</taxon>
    </lineage>
</organism>
<accession>A0A1M5MFW0</accession>
<dbReference type="Proteomes" id="UP000186132">
    <property type="component" value="Unassembled WGS sequence"/>
</dbReference>
<protein>
    <submittedName>
        <fullName evidence="2">Uncharacterized protein</fullName>
    </submittedName>
</protein>
<dbReference type="OrthoDB" id="5768436at2"/>
<reference evidence="2 3" key="1">
    <citation type="submission" date="2016-11" db="EMBL/GenBank/DDBJ databases">
        <authorList>
            <person name="Jaros S."/>
            <person name="Januszkiewicz K."/>
            <person name="Wedrychowicz H."/>
        </authorList>
    </citation>
    <scope>NUCLEOTIDE SEQUENCE [LARGE SCALE GENOMIC DNA]</scope>
    <source>
        <strain evidence="2 3">DSM 45627</strain>
    </source>
</reference>
<feature type="transmembrane region" description="Helical" evidence="1">
    <location>
        <begin position="321"/>
        <end position="337"/>
    </location>
</feature>
<feature type="transmembrane region" description="Helical" evidence="1">
    <location>
        <begin position="174"/>
        <end position="198"/>
    </location>
</feature>
<feature type="transmembrane region" description="Helical" evidence="1">
    <location>
        <begin position="138"/>
        <end position="154"/>
    </location>
</feature>
<dbReference type="EMBL" id="FQVU01000003">
    <property type="protein sequence ID" value="SHG76258.1"/>
    <property type="molecule type" value="Genomic_DNA"/>
</dbReference>
<feature type="transmembrane region" description="Helical" evidence="1">
    <location>
        <begin position="263"/>
        <end position="283"/>
    </location>
</feature>
<dbReference type="STRING" id="1206085.SAMN05443575_2719"/>
<keyword evidence="1" id="KW-1133">Transmembrane helix</keyword>
<keyword evidence="1" id="KW-0472">Membrane</keyword>
<proteinExistence type="predicted"/>
<feature type="transmembrane region" description="Helical" evidence="1">
    <location>
        <begin position="295"/>
        <end position="315"/>
    </location>
</feature>
<evidence type="ECO:0000313" key="2">
    <source>
        <dbReference type="EMBL" id="SHG76258.1"/>
    </source>
</evidence>
<feature type="transmembrane region" description="Helical" evidence="1">
    <location>
        <begin position="7"/>
        <end position="26"/>
    </location>
</feature>
<keyword evidence="1" id="KW-0812">Transmembrane</keyword>
<evidence type="ECO:0000313" key="3">
    <source>
        <dbReference type="Proteomes" id="UP000186132"/>
    </source>
</evidence>
<sequence length="364" mass="40130">MAVQQDLVFALVVVLRLGVPLFIPRFPLPALLASLVVDGIDQTIFQWFDVTSVLGEYQNYDKALDVYYLVIAYTATMRNWHDDVAFRIGRLLWYWRLVGTVAFEFSGWGPLLLIFPNTFEYFVIAYEAIRTRWRPTRLSDRQLIALAAAIWVIVKLPQETWIHVLHLDVTDESAAHPVLAVLVLATLVAVVVAVVGVARRRVPPPDWRFAVDVDAHQARKRPDNRPEGGGTLLRTTAEKAALTSMVVVIFGHILPSTAGAGALALGVCVVVALNAGVTELLEWRRLVPLSVVARFALEVVINAMIFEALVLLRGAVVVDRLTALFLLVLLSLVITLYDHFRAVSYGIAVDPPGASTTTSVSTAC</sequence>
<dbReference type="AlphaFoldDB" id="A0A1M5MFW0"/>
<gene>
    <name evidence="2" type="ORF">SAMN05443575_2719</name>
</gene>